<comment type="similarity">
    <text evidence="5">Belongs to the protein N5-glutamine methyltransferase family. PrmC subfamily.</text>
</comment>
<proteinExistence type="inferred from homology"/>
<evidence type="ECO:0000256" key="5">
    <source>
        <dbReference type="HAMAP-Rule" id="MF_02126"/>
    </source>
</evidence>
<dbReference type="PANTHER" id="PTHR18895:SF74">
    <property type="entry name" value="MTRF1L RELEASE FACTOR GLUTAMINE METHYLTRANSFERASE"/>
    <property type="match status" value="1"/>
</dbReference>
<evidence type="ECO:0000256" key="4">
    <source>
        <dbReference type="ARBA" id="ARBA00048391"/>
    </source>
</evidence>
<comment type="function">
    <text evidence="5">Methylates the class 1 translation termination release factors RF1/PrfA and RF2/PrfB on the glutamine residue of the universally conserved GGQ motif.</text>
</comment>
<dbReference type="NCBIfam" id="TIGR00536">
    <property type="entry name" value="hemK_fam"/>
    <property type="match status" value="1"/>
</dbReference>
<comment type="caution">
    <text evidence="8">The sequence shown here is derived from an EMBL/GenBank/DDBJ whole genome shotgun (WGS) entry which is preliminary data.</text>
</comment>
<comment type="catalytic activity">
    <reaction evidence="4 5">
        <text>L-glutaminyl-[peptide chain release factor] + S-adenosyl-L-methionine = N(5)-methyl-L-glutaminyl-[peptide chain release factor] + S-adenosyl-L-homocysteine + H(+)</text>
        <dbReference type="Rhea" id="RHEA:42896"/>
        <dbReference type="Rhea" id="RHEA-COMP:10271"/>
        <dbReference type="Rhea" id="RHEA-COMP:10272"/>
        <dbReference type="ChEBI" id="CHEBI:15378"/>
        <dbReference type="ChEBI" id="CHEBI:30011"/>
        <dbReference type="ChEBI" id="CHEBI:57856"/>
        <dbReference type="ChEBI" id="CHEBI:59789"/>
        <dbReference type="ChEBI" id="CHEBI:61891"/>
        <dbReference type="EC" id="2.1.1.297"/>
    </reaction>
</comment>
<keyword evidence="3 5" id="KW-0949">S-adenosyl-L-methionine</keyword>
<dbReference type="GO" id="GO:0003676">
    <property type="term" value="F:nucleic acid binding"/>
    <property type="evidence" value="ECO:0007669"/>
    <property type="project" value="InterPro"/>
</dbReference>
<evidence type="ECO:0000259" key="6">
    <source>
        <dbReference type="Pfam" id="PF05175"/>
    </source>
</evidence>
<dbReference type="InterPro" id="IPR004556">
    <property type="entry name" value="HemK-like"/>
</dbReference>
<keyword evidence="2 5" id="KW-0808">Transferase</keyword>
<evidence type="ECO:0000256" key="1">
    <source>
        <dbReference type="ARBA" id="ARBA00022603"/>
    </source>
</evidence>
<dbReference type="EMBL" id="JARVII010000007">
    <property type="protein sequence ID" value="MDG9699041.1"/>
    <property type="molecule type" value="Genomic_DNA"/>
</dbReference>
<feature type="binding site" evidence="5">
    <location>
        <position position="149"/>
    </location>
    <ligand>
        <name>S-adenosyl-L-methionine</name>
        <dbReference type="ChEBI" id="CHEBI:59789"/>
    </ligand>
</feature>
<dbReference type="InterPro" id="IPR029063">
    <property type="entry name" value="SAM-dependent_MTases_sf"/>
</dbReference>
<accession>A0AAW6RKH8</accession>
<feature type="binding site" evidence="5">
    <location>
        <position position="176"/>
    </location>
    <ligand>
        <name>S-adenosyl-L-methionine</name>
        <dbReference type="ChEBI" id="CHEBI:59789"/>
    </ligand>
</feature>
<dbReference type="RefSeq" id="WP_279524021.1">
    <property type="nucleotide sequence ID" value="NZ_JARVII010000007.1"/>
</dbReference>
<dbReference type="InterPro" id="IPR002052">
    <property type="entry name" value="DNA_methylase_N6_adenine_CS"/>
</dbReference>
<feature type="domain" description="Release factor glutamine methyltransferase N-terminal" evidence="7">
    <location>
        <begin position="11"/>
        <end position="78"/>
    </location>
</feature>
<organism evidence="8 9">
    <name type="scientific">Ottowia cancrivicina</name>
    <dbReference type="NCBI Taxonomy" id="3040346"/>
    <lineage>
        <taxon>Bacteria</taxon>
        <taxon>Pseudomonadati</taxon>
        <taxon>Pseudomonadota</taxon>
        <taxon>Betaproteobacteria</taxon>
        <taxon>Burkholderiales</taxon>
        <taxon>Comamonadaceae</taxon>
        <taxon>Ottowia</taxon>
    </lineage>
</organism>
<dbReference type="Pfam" id="PF17827">
    <property type="entry name" value="PrmC_N"/>
    <property type="match status" value="1"/>
</dbReference>
<dbReference type="InterPro" id="IPR040758">
    <property type="entry name" value="PrmC_N"/>
</dbReference>
<evidence type="ECO:0000256" key="2">
    <source>
        <dbReference type="ARBA" id="ARBA00022679"/>
    </source>
</evidence>
<evidence type="ECO:0000313" key="9">
    <source>
        <dbReference type="Proteomes" id="UP001237156"/>
    </source>
</evidence>
<keyword evidence="9" id="KW-1185">Reference proteome</keyword>
<feature type="binding site" evidence="5">
    <location>
        <position position="192"/>
    </location>
    <ligand>
        <name>S-adenosyl-L-methionine</name>
        <dbReference type="ChEBI" id="CHEBI:59789"/>
    </ligand>
</feature>
<feature type="binding site" evidence="5">
    <location>
        <begin position="192"/>
        <end position="195"/>
    </location>
    <ligand>
        <name>substrate</name>
    </ligand>
</feature>
<dbReference type="Gene3D" id="3.40.50.150">
    <property type="entry name" value="Vaccinia Virus protein VP39"/>
    <property type="match status" value="1"/>
</dbReference>
<dbReference type="InterPro" id="IPR007848">
    <property type="entry name" value="Small_mtfrase_dom"/>
</dbReference>
<dbReference type="AlphaFoldDB" id="A0AAW6RKH8"/>
<dbReference type="InterPro" id="IPR019874">
    <property type="entry name" value="RF_methyltr_PrmC"/>
</dbReference>
<dbReference type="SUPFAM" id="SSF53335">
    <property type="entry name" value="S-adenosyl-L-methionine-dependent methyltransferases"/>
    <property type="match status" value="1"/>
</dbReference>
<dbReference type="PANTHER" id="PTHR18895">
    <property type="entry name" value="HEMK METHYLTRANSFERASE"/>
    <property type="match status" value="1"/>
</dbReference>
<dbReference type="GO" id="GO:0102559">
    <property type="term" value="F:peptide chain release factor N(5)-glutamine methyltransferase activity"/>
    <property type="evidence" value="ECO:0007669"/>
    <property type="project" value="UniProtKB-EC"/>
</dbReference>
<dbReference type="NCBIfam" id="TIGR03534">
    <property type="entry name" value="RF_mod_PrmC"/>
    <property type="match status" value="1"/>
</dbReference>
<reference evidence="8 9" key="1">
    <citation type="submission" date="2023-04" db="EMBL/GenBank/DDBJ databases">
        <title>Ottowia paracancer sp. nov., isolated from human stomach.</title>
        <authorList>
            <person name="Song Y."/>
        </authorList>
    </citation>
    <scope>NUCLEOTIDE SEQUENCE [LARGE SCALE GENOMIC DNA]</scope>
    <source>
        <strain evidence="8 9">10c7w1</strain>
    </source>
</reference>
<gene>
    <name evidence="5 8" type="primary">prmC</name>
    <name evidence="8" type="ORF">QB898_04785</name>
</gene>
<evidence type="ECO:0000259" key="7">
    <source>
        <dbReference type="Pfam" id="PF17827"/>
    </source>
</evidence>
<dbReference type="GO" id="GO:0032259">
    <property type="term" value="P:methylation"/>
    <property type="evidence" value="ECO:0007669"/>
    <property type="project" value="UniProtKB-KW"/>
</dbReference>
<dbReference type="HAMAP" id="MF_02126">
    <property type="entry name" value="RF_methyltr_PrmC"/>
    <property type="match status" value="1"/>
</dbReference>
<sequence>MPTPLPATLAQALAQAAASGLPRPEAHMLLLHALGRPAHERAWLLAHDSDALPAEQARRFASLCQRRAAGEPVAYLTGRKAFYGLELQVDARVLDPRDDTETLVDWALSLLPAQTPSRPLRALDLGTGSGAIALALASQRPQADIWASDASADALAVAAANAQRLALRLNLRQGDWLRAVADAPAFDLIVSNPPYIAEGDAHLPALAHEPRLALTSGADGLDAIRAIIHAIARAAPARAHLRPGGWLLLEHGHNQAPAVRALLAAAGFARVQSRRDLAGIERCSGGQWPGNKPS</sequence>
<evidence type="ECO:0000313" key="8">
    <source>
        <dbReference type="EMBL" id="MDG9699041.1"/>
    </source>
</evidence>
<feature type="binding site" evidence="5">
    <location>
        <begin position="126"/>
        <end position="130"/>
    </location>
    <ligand>
        <name>S-adenosyl-L-methionine</name>
        <dbReference type="ChEBI" id="CHEBI:59789"/>
    </ligand>
</feature>
<dbReference type="Proteomes" id="UP001237156">
    <property type="component" value="Unassembled WGS sequence"/>
</dbReference>
<keyword evidence="1 5" id="KW-0489">Methyltransferase</keyword>
<evidence type="ECO:0000256" key="3">
    <source>
        <dbReference type="ARBA" id="ARBA00022691"/>
    </source>
</evidence>
<dbReference type="PROSITE" id="PS00092">
    <property type="entry name" value="N6_MTASE"/>
    <property type="match status" value="1"/>
</dbReference>
<dbReference type="EC" id="2.1.1.297" evidence="5"/>
<dbReference type="Pfam" id="PF05175">
    <property type="entry name" value="MTS"/>
    <property type="match status" value="1"/>
</dbReference>
<dbReference type="Gene3D" id="1.10.8.10">
    <property type="entry name" value="DNA helicase RuvA subunit, C-terminal domain"/>
    <property type="match status" value="1"/>
</dbReference>
<name>A0AAW6RKH8_9BURK</name>
<dbReference type="InterPro" id="IPR050320">
    <property type="entry name" value="N5-glutamine_MTase"/>
</dbReference>
<protein>
    <recommendedName>
        <fullName evidence="5">Release factor glutamine methyltransferase</fullName>
        <shortName evidence="5">RF MTase</shortName>
        <ecNumber evidence="5">2.1.1.297</ecNumber>
    </recommendedName>
    <alternativeName>
        <fullName evidence="5">N5-glutamine methyltransferase PrmC</fullName>
    </alternativeName>
    <alternativeName>
        <fullName evidence="5">Protein-(glutamine-N5) MTase PrmC</fullName>
    </alternativeName>
    <alternativeName>
        <fullName evidence="5">Protein-glutamine N-methyltransferase PrmC</fullName>
    </alternativeName>
</protein>
<dbReference type="CDD" id="cd02440">
    <property type="entry name" value="AdoMet_MTases"/>
    <property type="match status" value="1"/>
</dbReference>
<feature type="domain" description="Methyltransferase small" evidence="6">
    <location>
        <begin position="109"/>
        <end position="202"/>
    </location>
</feature>